<feature type="transmembrane region" description="Helical" evidence="2">
    <location>
        <begin position="194"/>
        <end position="216"/>
    </location>
</feature>
<evidence type="ECO:0000313" key="3">
    <source>
        <dbReference type="EMBL" id="KUG52522.1"/>
    </source>
</evidence>
<sequence>MTVLEPAGGMPEMHRAPGRSVGQSGEAPRGVDLLRAPDRSAGRSGEARGGADLLRAPGRPGGQPRETRRGTDLLRAPGRSGGQPRETRRGTDLLRVLLVLGVATSVALHAQMALAGAHGPGWSVLMGVMALLCLSCLAGLVRAGDPAGPVRMTMGMALAMALGHVLLLPLLAGGTHGAHAHHGGAAPVEAAAGAGHGGMLLVVGVELAVAALAVGWTRRHKQRITYQPV</sequence>
<dbReference type="EMBL" id="LQBK01000039">
    <property type="protein sequence ID" value="KUG52522.1"/>
    <property type="molecule type" value="Genomic_DNA"/>
</dbReference>
<keyword evidence="2" id="KW-0472">Membrane</keyword>
<evidence type="ECO:0000256" key="2">
    <source>
        <dbReference type="SAM" id="Phobius"/>
    </source>
</evidence>
<keyword evidence="2" id="KW-0812">Transmembrane</keyword>
<comment type="caution">
    <text evidence="3">The sequence shown here is derived from an EMBL/GenBank/DDBJ whole genome shotgun (WGS) entry which is preliminary data.</text>
</comment>
<gene>
    <name evidence="3" type="ORF">AVL61_13185</name>
</gene>
<dbReference type="Proteomes" id="UP000053512">
    <property type="component" value="Unassembled WGS sequence"/>
</dbReference>
<evidence type="ECO:0000256" key="1">
    <source>
        <dbReference type="SAM" id="MobiDB-lite"/>
    </source>
</evidence>
<organism evidence="3 4">
    <name type="scientific">Kocuria rosea subsp. polaris</name>
    <dbReference type="NCBI Taxonomy" id="136273"/>
    <lineage>
        <taxon>Bacteria</taxon>
        <taxon>Bacillati</taxon>
        <taxon>Actinomycetota</taxon>
        <taxon>Actinomycetes</taxon>
        <taxon>Micrococcales</taxon>
        <taxon>Micrococcaceae</taxon>
        <taxon>Kocuria</taxon>
    </lineage>
</organism>
<accession>A0A0W8I3W6</accession>
<name>A0A0W8I3W6_KOCRO</name>
<keyword evidence="2" id="KW-1133">Transmembrane helix</keyword>
<feature type="transmembrane region" description="Helical" evidence="2">
    <location>
        <begin position="153"/>
        <end position="174"/>
    </location>
</feature>
<protein>
    <submittedName>
        <fullName evidence="3">Uncharacterized protein</fullName>
    </submittedName>
</protein>
<reference evidence="4" key="1">
    <citation type="submission" date="2015-12" db="EMBL/GenBank/DDBJ databases">
        <authorList>
            <person name="Nair G.R."/>
            <person name="Kaur G."/>
            <person name="Mayilraj S."/>
        </authorList>
    </citation>
    <scope>NUCLEOTIDE SEQUENCE [LARGE SCALE GENOMIC DNA]</scope>
    <source>
        <strain evidence="4">CD08_4</strain>
    </source>
</reference>
<feature type="region of interest" description="Disordered" evidence="1">
    <location>
        <begin position="1"/>
        <end position="88"/>
    </location>
</feature>
<feature type="transmembrane region" description="Helical" evidence="2">
    <location>
        <begin position="93"/>
        <end position="115"/>
    </location>
</feature>
<proteinExistence type="predicted"/>
<feature type="transmembrane region" description="Helical" evidence="2">
    <location>
        <begin position="121"/>
        <end position="141"/>
    </location>
</feature>
<dbReference type="AlphaFoldDB" id="A0A0W8I3W6"/>
<evidence type="ECO:0000313" key="4">
    <source>
        <dbReference type="Proteomes" id="UP000053512"/>
    </source>
</evidence>